<dbReference type="Pfam" id="PF02458">
    <property type="entry name" value="Transferase"/>
    <property type="match status" value="1"/>
</dbReference>
<dbReference type="EMBL" id="JAYKXP010000028">
    <property type="protein sequence ID" value="KAK7043779.1"/>
    <property type="molecule type" value="Genomic_DNA"/>
</dbReference>
<organism evidence="2 3">
    <name type="scientific">Paramarasmius palmivorus</name>
    <dbReference type="NCBI Taxonomy" id="297713"/>
    <lineage>
        <taxon>Eukaryota</taxon>
        <taxon>Fungi</taxon>
        <taxon>Dikarya</taxon>
        <taxon>Basidiomycota</taxon>
        <taxon>Agaricomycotina</taxon>
        <taxon>Agaricomycetes</taxon>
        <taxon>Agaricomycetidae</taxon>
        <taxon>Agaricales</taxon>
        <taxon>Marasmiineae</taxon>
        <taxon>Marasmiaceae</taxon>
        <taxon>Paramarasmius</taxon>
    </lineage>
</organism>
<comment type="caution">
    <text evidence="2">The sequence shown here is derived from an EMBL/GenBank/DDBJ whole genome shotgun (WGS) entry which is preliminary data.</text>
</comment>
<evidence type="ECO:0000256" key="1">
    <source>
        <dbReference type="ARBA" id="ARBA00022679"/>
    </source>
</evidence>
<dbReference type="AlphaFoldDB" id="A0AAW0CUY7"/>
<evidence type="ECO:0000313" key="2">
    <source>
        <dbReference type="EMBL" id="KAK7043779.1"/>
    </source>
</evidence>
<dbReference type="PANTHER" id="PTHR31642">
    <property type="entry name" value="TRICHOTHECENE 3-O-ACETYLTRANSFERASE"/>
    <property type="match status" value="1"/>
</dbReference>
<dbReference type="Gene3D" id="3.30.559.10">
    <property type="entry name" value="Chloramphenicol acetyltransferase-like domain"/>
    <property type="match status" value="2"/>
</dbReference>
<dbReference type="Proteomes" id="UP001383192">
    <property type="component" value="Unassembled WGS sequence"/>
</dbReference>
<sequence length="403" mass="45364">MSFIKNVHVVLASLDLKLFQQSLSKATSVYWPARGRLEQDGEGWKIDCATETPVHLLVENAECLPSWDSKVVQDPGDISNFLPKSSSIFHRDRSLLHLKLTFCEEVTVIGVGWHHVLGDATTLYRFMLTLSEFYQNAVISSLQPSFWRHHFQNPSEDTYSLFSSMMPHLRDAVEPPVLAAKYGTLRTFPVHFFVPRQRAAALRDDIQARMSGSPTNLSLQDCLTAFIVAAINRCEPNAVQRITNAAQWRGISDSWASQNVAGNPIYIIPTQDIDTQHRTNIAHIALLIRQSIITAREPDFVNSYMATAGQLMHTAAETGKQFYFGSDPNTLSVNSTISVNWQRVNFGVPNAKFYTSGVSRYYLRLFRANTTNTDLIDVSLGVPEALYPRLMELLPLKDEILDI</sequence>
<dbReference type="InterPro" id="IPR050317">
    <property type="entry name" value="Plant_Fungal_Acyltransferase"/>
</dbReference>
<reference evidence="2 3" key="1">
    <citation type="submission" date="2024-01" db="EMBL/GenBank/DDBJ databases">
        <title>A draft genome for a cacao thread blight-causing isolate of Paramarasmius palmivorus.</title>
        <authorList>
            <person name="Baruah I.K."/>
            <person name="Bukari Y."/>
            <person name="Amoako-Attah I."/>
            <person name="Meinhardt L.W."/>
            <person name="Bailey B.A."/>
            <person name="Cohen S.P."/>
        </authorList>
    </citation>
    <scope>NUCLEOTIDE SEQUENCE [LARGE SCALE GENOMIC DNA]</scope>
    <source>
        <strain evidence="2 3">GH-12</strain>
    </source>
</reference>
<protein>
    <submittedName>
        <fullName evidence="2">Uncharacterized protein</fullName>
    </submittedName>
</protein>
<accession>A0AAW0CUY7</accession>
<dbReference type="InterPro" id="IPR023213">
    <property type="entry name" value="CAT-like_dom_sf"/>
</dbReference>
<dbReference type="PANTHER" id="PTHR31642:SF310">
    <property type="entry name" value="FATTY ALCOHOL:CAFFEOYL-COA ACYLTRANSFERASE"/>
    <property type="match status" value="1"/>
</dbReference>
<keyword evidence="1" id="KW-0808">Transferase</keyword>
<keyword evidence="3" id="KW-1185">Reference proteome</keyword>
<proteinExistence type="predicted"/>
<dbReference type="GO" id="GO:0016747">
    <property type="term" value="F:acyltransferase activity, transferring groups other than amino-acyl groups"/>
    <property type="evidence" value="ECO:0007669"/>
    <property type="project" value="TreeGrafter"/>
</dbReference>
<evidence type="ECO:0000313" key="3">
    <source>
        <dbReference type="Proteomes" id="UP001383192"/>
    </source>
</evidence>
<name>A0AAW0CUY7_9AGAR</name>
<gene>
    <name evidence="2" type="ORF">VNI00_008391</name>
</gene>